<dbReference type="Proteomes" id="UP000623681">
    <property type="component" value="Unassembled WGS sequence"/>
</dbReference>
<keyword evidence="1" id="KW-0812">Transmembrane</keyword>
<keyword evidence="1" id="KW-0472">Membrane</keyword>
<keyword evidence="1" id="KW-1133">Transmembrane helix</keyword>
<accession>A0A937K6I6</accession>
<dbReference type="AlphaFoldDB" id="A0A937K6I6"/>
<gene>
    <name evidence="2" type="ORF">JK634_18740</name>
</gene>
<keyword evidence="3" id="KW-1185">Reference proteome</keyword>
<evidence type="ECO:0000256" key="1">
    <source>
        <dbReference type="SAM" id="Phobius"/>
    </source>
</evidence>
<reference evidence="2" key="1">
    <citation type="submission" date="2021-01" db="EMBL/GenBank/DDBJ databases">
        <title>Genome public.</title>
        <authorList>
            <person name="Liu C."/>
            <person name="Sun Q."/>
        </authorList>
    </citation>
    <scope>NUCLEOTIDE SEQUENCE</scope>
    <source>
        <strain evidence="2">YIM B02565</strain>
    </source>
</reference>
<feature type="transmembrane region" description="Helical" evidence="1">
    <location>
        <begin position="6"/>
        <end position="23"/>
    </location>
</feature>
<evidence type="ECO:0000313" key="3">
    <source>
        <dbReference type="Proteomes" id="UP000623681"/>
    </source>
</evidence>
<evidence type="ECO:0000313" key="2">
    <source>
        <dbReference type="EMBL" id="MBL4933825.1"/>
    </source>
</evidence>
<comment type="caution">
    <text evidence="2">The sequence shown here is derived from an EMBL/GenBank/DDBJ whole genome shotgun (WGS) entry which is preliminary data.</text>
</comment>
<name>A0A937K6I6_9CLOT</name>
<sequence length="41" mass="4571">MVIQILITVGILTFAIFTIYNKFKKKSCGCGGCKESKVMKK</sequence>
<dbReference type="RefSeq" id="WP_202769289.1">
    <property type="nucleotide sequence ID" value="NZ_JAESWA010000028.1"/>
</dbReference>
<protein>
    <submittedName>
        <fullName evidence="2">FeoB-associated Cys-rich membrane protein</fullName>
    </submittedName>
</protein>
<proteinExistence type="predicted"/>
<dbReference type="EMBL" id="JAESWA010000028">
    <property type="protein sequence ID" value="MBL4933825.1"/>
    <property type="molecule type" value="Genomic_DNA"/>
</dbReference>
<organism evidence="2 3">
    <name type="scientific">Clostridium paridis</name>
    <dbReference type="NCBI Taxonomy" id="2803863"/>
    <lineage>
        <taxon>Bacteria</taxon>
        <taxon>Bacillati</taxon>
        <taxon>Bacillota</taxon>
        <taxon>Clostridia</taxon>
        <taxon>Eubacteriales</taxon>
        <taxon>Clostridiaceae</taxon>
        <taxon>Clostridium</taxon>
    </lineage>
</organism>
<dbReference type="Pfam" id="PF12669">
    <property type="entry name" value="FeoB_associated"/>
    <property type="match status" value="1"/>
</dbReference>